<accession>A0A382X650</accession>
<feature type="transmembrane region" description="Helical" evidence="1">
    <location>
        <begin position="188"/>
        <end position="209"/>
    </location>
</feature>
<feature type="transmembrane region" description="Helical" evidence="1">
    <location>
        <begin position="148"/>
        <end position="168"/>
    </location>
</feature>
<evidence type="ECO:0000313" key="2">
    <source>
        <dbReference type="EMBL" id="SVD65741.1"/>
    </source>
</evidence>
<gene>
    <name evidence="2" type="ORF">METZ01_LOCUS418595</name>
</gene>
<name>A0A382X650_9ZZZZ</name>
<evidence type="ECO:0000256" key="1">
    <source>
        <dbReference type="SAM" id="Phobius"/>
    </source>
</evidence>
<organism evidence="2">
    <name type="scientific">marine metagenome</name>
    <dbReference type="NCBI Taxonomy" id="408172"/>
    <lineage>
        <taxon>unclassified sequences</taxon>
        <taxon>metagenomes</taxon>
        <taxon>ecological metagenomes</taxon>
    </lineage>
</organism>
<feature type="transmembrane region" description="Helical" evidence="1">
    <location>
        <begin position="41"/>
        <end position="63"/>
    </location>
</feature>
<sequence length="213" mass="25122">MPRKRKSREPRIHKWSDRCTEALIYFMVIFSPWAFGTTEHWSIWTMNITAYGLGVLLVSKWIIRWSTGFRPWPSEAPKNEISPRQHRLRQIHKTCTGLTAVLMLLLLGYILTSAINARASFNLETHEYTYYEGINKNLPHSYDARGTWFLFWQYLGLIILYWSTRDWLTGAHPTRSSIFLNPRFKKLLFLACLNGAVLALQCILQRIYYEDTQ</sequence>
<feature type="transmembrane region" description="Helical" evidence="1">
    <location>
        <begin position="20"/>
        <end position="35"/>
    </location>
</feature>
<feature type="non-terminal residue" evidence="2">
    <location>
        <position position="213"/>
    </location>
</feature>
<feature type="transmembrane region" description="Helical" evidence="1">
    <location>
        <begin position="94"/>
        <end position="115"/>
    </location>
</feature>
<dbReference type="EMBL" id="UINC01164738">
    <property type="protein sequence ID" value="SVD65741.1"/>
    <property type="molecule type" value="Genomic_DNA"/>
</dbReference>
<proteinExistence type="predicted"/>
<reference evidence="2" key="1">
    <citation type="submission" date="2018-05" db="EMBL/GenBank/DDBJ databases">
        <authorList>
            <person name="Lanie J.A."/>
            <person name="Ng W.-L."/>
            <person name="Kazmierczak K.M."/>
            <person name="Andrzejewski T.M."/>
            <person name="Davidsen T.M."/>
            <person name="Wayne K.J."/>
            <person name="Tettelin H."/>
            <person name="Glass J.I."/>
            <person name="Rusch D."/>
            <person name="Podicherti R."/>
            <person name="Tsui H.-C.T."/>
            <person name="Winkler M.E."/>
        </authorList>
    </citation>
    <scope>NUCLEOTIDE SEQUENCE</scope>
</reference>
<dbReference type="AlphaFoldDB" id="A0A382X650"/>
<keyword evidence="1" id="KW-1133">Transmembrane helix</keyword>
<keyword evidence="1" id="KW-0472">Membrane</keyword>
<keyword evidence="1" id="KW-0812">Transmembrane</keyword>
<protein>
    <submittedName>
        <fullName evidence="2">Uncharacterized protein</fullName>
    </submittedName>
</protein>